<reference evidence="2 3" key="1">
    <citation type="journal article" date="2013" name="J. Microbiol.">
        <title>Lysinibacillus chungkukjangi sp. nov., isolated from Chungkukjang, Korean fermented soybean food.</title>
        <authorList>
            <person name="Kim S.J."/>
            <person name="Jang Y.H."/>
            <person name="Hamada M."/>
            <person name="Ahn J.H."/>
            <person name="Weon H.Y."/>
            <person name="Suzuki K."/>
            <person name="Whang K.S."/>
            <person name="Kwon S.W."/>
        </authorList>
    </citation>
    <scope>NUCLEOTIDE SEQUENCE [LARGE SCALE GENOMIC DNA]</scope>
    <source>
        <strain evidence="2 3">MCCC 1A12701</strain>
    </source>
</reference>
<proteinExistence type="predicted"/>
<evidence type="ECO:0000256" key="1">
    <source>
        <dbReference type="SAM" id="Phobius"/>
    </source>
</evidence>
<evidence type="ECO:0000313" key="3">
    <source>
        <dbReference type="Proteomes" id="UP000274033"/>
    </source>
</evidence>
<dbReference type="InterPro" id="IPR038728">
    <property type="entry name" value="YkvI-like"/>
</dbReference>
<feature type="transmembrane region" description="Helical" evidence="1">
    <location>
        <begin position="214"/>
        <end position="238"/>
    </location>
</feature>
<keyword evidence="1" id="KW-1133">Transmembrane helix</keyword>
<sequence>MRKSLQIGGAFVGLIVGGGFASGQEILQFFTGFGWYGLLGGILATLCFAFLGMNVAQLGCELQTTSHKKVVFHIAGRHFGLVIDFLITLLLFAITVAMFAGGASTLNQMFGINLVLGSLIMAILTISTLMLNVKSIINVIALATPYLLAIILIIAIYSIFTMDLSFAEADRLAREQSTAAPNWIMGSLLYVSYNIAGGLTMLTVMGSTVKSKRIAGLGGFIGGVLLGILIILMNIALLAKMDIVTGTDMPILVIANNIHPIVGLLMTIALLGMIYNTAVGMLFSFVVRFVQPKDKAFKRHVLYVGIIGYIASFVGFTTIVSKVYSTMGYLGFAIMIAIVYSWMRRRKIV</sequence>
<feature type="transmembrane region" description="Helical" evidence="1">
    <location>
        <begin position="109"/>
        <end position="129"/>
    </location>
</feature>
<dbReference type="AlphaFoldDB" id="A0A3N9U6V2"/>
<keyword evidence="3" id="KW-1185">Reference proteome</keyword>
<dbReference type="Proteomes" id="UP000274033">
    <property type="component" value="Unassembled WGS sequence"/>
</dbReference>
<feature type="transmembrane region" description="Helical" evidence="1">
    <location>
        <begin position="326"/>
        <end position="343"/>
    </location>
</feature>
<feature type="transmembrane region" description="Helical" evidence="1">
    <location>
        <begin position="33"/>
        <end position="58"/>
    </location>
</feature>
<feature type="transmembrane region" description="Helical" evidence="1">
    <location>
        <begin position="79"/>
        <end position="103"/>
    </location>
</feature>
<gene>
    <name evidence="2" type="ORF">EBB45_18145</name>
</gene>
<feature type="transmembrane region" description="Helical" evidence="1">
    <location>
        <begin position="136"/>
        <end position="160"/>
    </location>
</feature>
<comment type="caution">
    <text evidence="2">The sequence shown here is derived from an EMBL/GenBank/DDBJ whole genome shotgun (WGS) entry which is preliminary data.</text>
</comment>
<dbReference type="PANTHER" id="PTHR37814">
    <property type="entry name" value="CONSERVED MEMBRANE PROTEIN"/>
    <property type="match status" value="1"/>
</dbReference>
<keyword evidence="1" id="KW-0812">Transmembrane</keyword>
<protein>
    <recommendedName>
        <fullName evidence="4">Transporter</fullName>
    </recommendedName>
</protein>
<dbReference type="PANTHER" id="PTHR37814:SF1">
    <property type="entry name" value="MEMBRANE PROTEIN"/>
    <property type="match status" value="1"/>
</dbReference>
<feature type="transmembrane region" description="Helical" evidence="1">
    <location>
        <begin position="301"/>
        <end position="320"/>
    </location>
</feature>
<accession>A0A3N9U6V2</accession>
<dbReference type="EMBL" id="RRCT01000027">
    <property type="protein sequence ID" value="RQW72343.1"/>
    <property type="molecule type" value="Genomic_DNA"/>
</dbReference>
<evidence type="ECO:0000313" key="2">
    <source>
        <dbReference type="EMBL" id="RQW72343.1"/>
    </source>
</evidence>
<feature type="transmembrane region" description="Helical" evidence="1">
    <location>
        <begin position="258"/>
        <end position="289"/>
    </location>
</feature>
<dbReference type="OrthoDB" id="4424890at2"/>
<keyword evidence="1" id="KW-0472">Membrane</keyword>
<organism evidence="2 3">
    <name type="scientific">Lysinibacillus composti</name>
    <dbReference type="NCBI Taxonomy" id="720633"/>
    <lineage>
        <taxon>Bacteria</taxon>
        <taxon>Bacillati</taxon>
        <taxon>Bacillota</taxon>
        <taxon>Bacilli</taxon>
        <taxon>Bacillales</taxon>
        <taxon>Bacillaceae</taxon>
        <taxon>Lysinibacillus</taxon>
    </lineage>
</organism>
<dbReference type="RefSeq" id="WP_124766757.1">
    <property type="nucleotide sequence ID" value="NZ_JAFBDY010000028.1"/>
</dbReference>
<name>A0A3N9U6V2_9BACI</name>
<evidence type="ECO:0008006" key="4">
    <source>
        <dbReference type="Google" id="ProtNLM"/>
    </source>
</evidence>
<feature type="transmembrane region" description="Helical" evidence="1">
    <location>
        <begin position="180"/>
        <end position="202"/>
    </location>
</feature>